<keyword evidence="1" id="KW-0472">Membrane</keyword>
<evidence type="ECO:0000313" key="3">
    <source>
        <dbReference type="Proteomes" id="UP001206067"/>
    </source>
</evidence>
<feature type="transmembrane region" description="Helical" evidence="1">
    <location>
        <begin position="170"/>
        <end position="191"/>
    </location>
</feature>
<feature type="transmembrane region" description="Helical" evidence="1">
    <location>
        <begin position="144"/>
        <end position="164"/>
    </location>
</feature>
<sequence length="198" mass="20258">MEFTPHRSAQIVAVALISMVVTQIVYFALYSQGLDIDRPIIWTVEAVAFLAIAVFALVPLARGRDLTAAWAVIAVGGVLNAIQVGMGLAMFGPVSEAGEAMAPAFQSILAGAFFLYFAGKFLFGFAAIVIGLGAVRCGNGLGKAIGGLAVLAGGAAMLANTGAMARGMELMLPAGATGTLATLLLALAIIVTGRREEE</sequence>
<keyword evidence="1" id="KW-1133">Transmembrane helix</keyword>
<reference evidence="2 3" key="1">
    <citation type="submission" date="2022-08" db="EMBL/GenBank/DDBJ databases">
        <title>Polyphasic taxonomy analysis of Qipengyuania sp.RS5-5.</title>
        <authorList>
            <person name="Xamxidin M."/>
            <person name="Wu M."/>
        </authorList>
    </citation>
    <scope>NUCLEOTIDE SEQUENCE [LARGE SCALE GENOMIC DNA]</scope>
    <source>
        <strain evidence="2 3">RS5-5</strain>
    </source>
</reference>
<feature type="transmembrane region" description="Helical" evidence="1">
    <location>
        <begin position="41"/>
        <end position="61"/>
    </location>
</feature>
<dbReference type="RefSeq" id="WP_257594628.1">
    <property type="nucleotide sequence ID" value="NZ_JANKHH010000001.1"/>
</dbReference>
<feature type="transmembrane region" description="Helical" evidence="1">
    <location>
        <begin position="104"/>
        <end position="132"/>
    </location>
</feature>
<comment type="caution">
    <text evidence="2">The sequence shown here is derived from an EMBL/GenBank/DDBJ whole genome shotgun (WGS) entry which is preliminary data.</text>
</comment>
<name>A0ABT1XMI2_9SPHN</name>
<protein>
    <submittedName>
        <fullName evidence="2">Thiamine biosynthesis protein ThiC</fullName>
    </submittedName>
</protein>
<accession>A0ABT1XMI2</accession>
<organism evidence="2 3">
    <name type="scientific">Parerythrobacter lacustris</name>
    <dbReference type="NCBI Taxonomy" id="2969984"/>
    <lineage>
        <taxon>Bacteria</taxon>
        <taxon>Pseudomonadati</taxon>
        <taxon>Pseudomonadota</taxon>
        <taxon>Alphaproteobacteria</taxon>
        <taxon>Sphingomonadales</taxon>
        <taxon>Erythrobacteraceae</taxon>
        <taxon>Parerythrobacter</taxon>
    </lineage>
</organism>
<gene>
    <name evidence="2" type="ORF">NSO95_02835</name>
</gene>
<keyword evidence="1" id="KW-0812">Transmembrane</keyword>
<proteinExistence type="predicted"/>
<keyword evidence="3" id="KW-1185">Reference proteome</keyword>
<evidence type="ECO:0000313" key="2">
    <source>
        <dbReference type="EMBL" id="MCR2832871.1"/>
    </source>
</evidence>
<feature type="transmembrane region" description="Helical" evidence="1">
    <location>
        <begin position="12"/>
        <end position="29"/>
    </location>
</feature>
<evidence type="ECO:0000256" key="1">
    <source>
        <dbReference type="SAM" id="Phobius"/>
    </source>
</evidence>
<dbReference type="EMBL" id="JANKHH010000001">
    <property type="protein sequence ID" value="MCR2832871.1"/>
    <property type="molecule type" value="Genomic_DNA"/>
</dbReference>
<feature type="transmembrane region" description="Helical" evidence="1">
    <location>
        <begin position="68"/>
        <end position="92"/>
    </location>
</feature>
<dbReference type="Proteomes" id="UP001206067">
    <property type="component" value="Unassembled WGS sequence"/>
</dbReference>